<gene>
    <name evidence="4" type="ORF">OM075_07110</name>
</gene>
<dbReference type="InterPro" id="IPR003362">
    <property type="entry name" value="Bact_transf"/>
</dbReference>
<dbReference type="EMBL" id="JAPDPJ010000011">
    <property type="protein sequence ID" value="MCW3786228.1"/>
    <property type="molecule type" value="Genomic_DNA"/>
</dbReference>
<dbReference type="AlphaFoldDB" id="A0AAE3SFI7"/>
<dbReference type="Pfam" id="PF02397">
    <property type="entry name" value="Bac_transf"/>
    <property type="match status" value="1"/>
</dbReference>
<proteinExistence type="inferred from homology"/>
<dbReference type="Proteomes" id="UP001209229">
    <property type="component" value="Unassembled WGS sequence"/>
</dbReference>
<dbReference type="GO" id="GO:0016780">
    <property type="term" value="F:phosphotransferase activity, for other substituted phosphate groups"/>
    <property type="evidence" value="ECO:0007669"/>
    <property type="project" value="TreeGrafter"/>
</dbReference>
<evidence type="ECO:0000259" key="3">
    <source>
        <dbReference type="Pfam" id="PF02397"/>
    </source>
</evidence>
<accession>A0AAE3SFI7</accession>
<dbReference type="PANTHER" id="PTHR30576">
    <property type="entry name" value="COLANIC BIOSYNTHESIS UDP-GLUCOSE LIPID CARRIER TRANSFERASE"/>
    <property type="match status" value="1"/>
</dbReference>
<comment type="caution">
    <text evidence="4">The sequence shown here is derived from an EMBL/GenBank/DDBJ whole genome shotgun (WGS) entry which is preliminary data.</text>
</comment>
<keyword evidence="2" id="KW-0812">Transmembrane</keyword>
<evidence type="ECO:0000256" key="2">
    <source>
        <dbReference type="SAM" id="Phobius"/>
    </source>
</evidence>
<feature type="transmembrane region" description="Helical" evidence="2">
    <location>
        <begin position="130"/>
        <end position="147"/>
    </location>
</feature>
<comment type="similarity">
    <text evidence="1">Belongs to the bacterial sugar transferase family.</text>
</comment>
<keyword evidence="4" id="KW-0808">Transferase</keyword>
<reference evidence="4" key="1">
    <citation type="submission" date="2022-10" db="EMBL/GenBank/DDBJ databases">
        <authorList>
            <person name="Yu W.X."/>
        </authorList>
    </citation>
    <scope>NUCLEOTIDE SEQUENCE</scope>
    <source>
        <strain evidence="4">AAT</strain>
    </source>
</reference>
<evidence type="ECO:0000256" key="1">
    <source>
        <dbReference type="ARBA" id="ARBA00006464"/>
    </source>
</evidence>
<feature type="domain" description="Bacterial sugar transferase" evidence="3">
    <location>
        <begin position="213"/>
        <end position="360"/>
    </location>
</feature>
<dbReference type="PANTHER" id="PTHR30576:SF0">
    <property type="entry name" value="UNDECAPRENYL-PHOSPHATE N-ACETYLGALACTOSAMINYL 1-PHOSPHATE TRANSFERASE-RELATED"/>
    <property type="match status" value="1"/>
</dbReference>
<evidence type="ECO:0000313" key="5">
    <source>
        <dbReference type="Proteomes" id="UP001209229"/>
    </source>
</evidence>
<keyword evidence="2" id="KW-0472">Membrane</keyword>
<organism evidence="4 5">
    <name type="scientific">Plebeiibacterium sediminum</name>
    <dbReference type="NCBI Taxonomy" id="2992112"/>
    <lineage>
        <taxon>Bacteria</taxon>
        <taxon>Pseudomonadati</taxon>
        <taxon>Bacteroidota</taxon>
        <taxon>Bacteroidia</taxon>
        <taxon>Marinilabiliales</taxon>
        <taxon>Marinilabiliaceae</taxon>
        <taxon>Plebeiibacterium</taxon>
    </lineage>
</organism>
<sequence length="375" mass="43649">MNSLSTNASVSLGSNVIYEEVGAHLNISLDPDKKQLLKNLDISEYEYISRHLIPERASTKVKQVNNASELNISEFSKSTSLINLSLINKSRYINQFLIQVNKCLPDAGIFIGCLETVEQKYQNTLGKKRSIFNLLYWLYCFIVHRVFPKMLYIQKLYFFLTQGKFRWISQAEILGRLVSCGFEIIEFSVVNNKFYFVVMKVSEPDSSKKPSFMPFFPMNRVGKNGKMIKVYKLRTMHPYSEYLQSFVVKLNGYNEYGKPADDFRLAIWGKFYRKYWLDELPQFINVFKGELGLVGVRPLSMTRFKELPEDVQKMRIKFKPGCIPPYVSLNMPDENGNIEAERIYMKERLENGFTTDIKYFFLALFNILSGKIKSS</sequence>
<protein>
    <submittedName>
        <fullName evidence="4">Sugar transferase</fullName>
    </submittedName>
</protein>
<keyword evidence="5" id="KW-1185">Reference proteome</keyword>
<evidence type="ECO:0000313" key="4">
    <source>
        <dbReference type="EMBL" id="MCW3786228.1"/>
    </source>
</evidence>
<name>A0AAE3SFI7_9BACT</name>
<dbReference type="RefSeq" id="WP_301189794.1">
    <property type="nucleotide sequence ID" value="NZ_JAPDPJ010000011.1"/>
</dbReference>
<keyword evidence="2" id="KW-1133">Transmembrane helix</keyword>